<keyword evidence="8" id="KW-1185">Reference proteome</keyword>
<accession>A0A1V3JTA7</accession>
<evidence type="ECO:0000256" key="5">
    <source>
        <dbReference type="ARBA" id="ARBA00023136"/>
    </source>
</evidence>
<evidence type="ECO:0000256" key="1">
    <source>
        <dbReference type="ARBA" id="ARBA00004651"/>
    </source>
</evidence>
<organism evidence="7 8">
    <name type="scientific">Rodentibacter myodis</name>
    <dbReference type="NCBI Taxonomy" id="1907939"/>
    <lineage>
        <taxon>Bacteria</taxon>
        <taxon>Pseudomonadati</taxon>
        <taxon>Pseudomonadota</taxon>
        <taxon>Gammaproteobacteria</taxon>
        <taxon>Pasteurellales</taxon>
        <taxon>Pasteurellaceae</taxon>
        <taxon>Rodentibacter</taxon>
    </lineage>
</organism>
<dbReference type="RefSeq" id="WP_077422827.1">
    <property type="nucleotide sequence ID" value="NZ_MLHQ01000003.1"/>
</dbReference>
<dbReference type="Pfam" id="PF03899">
    <property type="entry name" value="ATP-synt_I"/>
    <property type="match status" value="1"/>
</dbReference>
<comment type="subcellular location">
    <subcellularLocation>
        <location evidence="1">Cell membrane</location>
        <topology evidence="1">Multi-pass membrane protein</topology>
    </subcellularLocation>
</comment>
<evidence type="ECO:0000256" key="6">
    <source>
        <dbReference type="SAM" id="Phobius"/>
    </source>
</evidence>
<evidence type="ECO:0000256" key="4">
    <source>
        <dbReference type="ARBA" id="ARBA00022989"/>
    </source>
</evidence>
<gene>
    <name evidence="7" type="ORF">BKL49_01215</name>
</gene>
<comment type="caution">
    <text evidence="7">The sequence shown here is derived from an EMBL/GenBank/DDBJ whole genome shotgun (WGS) entry which is preliminary data.</text>
</comment>
<keyword evidence="4 6" id="KW-1133">Transmembrane helix</keyword>
<keyword evidence="5 6" id="KW-0472">Membrane</keyword>
<dbReference type="GO" id="GO:0005886">
    <property type="term" value="C:plasma membrane"/>
    <property type="evidence" value="ECO:0007669"/>
    <property type="project" value="UniProtKB-SubCell"/>
</dbReference>
<dbReference type="OrthoDB" id="5771248at2"/>
<dbReference type="NCBIfam" id="NF004763">
    <property type="entry name" value="PRK06099.1"/>
    <property type="match status" value="1"/>
</dbReference>
<dbReference type="Proteomes" id="UP000188602">
    <property type="component" value="Unassembled WGS sequence"/>
</dbReference>
<dbReference type="STRING" id="1907939.BKL49_01215"/>
<protein>
    <submittedName>
        <fullName evidence="7">ATP F0F1 synthase subunit I</fullName>
    </submittedName>
</protein>
<feature type="transmembrane region" description="Helical" evidence="6">
    <location>
        <begin position="76"/>
        <end position="94"/>
    </location>
</feature>
<evidence type="ECO:0000256" key="3">
    <source>
        <dbReference type="ARBA" id="ARBA00022692"/>
    </source>
</evidence>
<reference evidence="7 8" key="1">
    <citation type="submission" date="2016-10" db="EMBL/GenBank/DDBJ databases">
        <title>Rodentibacter gen. nov. and new species.</title>
        <authorList>
            <person name="Christensen H."/>
        </authorList>
    </citation>
    <scope>NUCLEOTIDE SEQUENCE [LARGE SCALE GENOMIC DNA]</scope>
    <source>
        <strain evidence="7 8">Ac151</strain>
    </source>
</reference>
<feature type="transmembrane region" description="Helical" evidence="6">
    <location>
        <begin position="41"/>
        <end position="64"/>
    </location>
</feature>
<keyword evidence="2" id="KW-1003">Cell membrane</keyword>
<evidence type="ECO:0000256" key="2">
    <source>
        <dbReference type="ARBA" id="ARBA00022475"/>
    </source>
</evidence>
<feature type="transmembrane region" description="Helical" evidence="6">
    <location>
        <begin position="16"/>
        <end position="35"/>
    </location>
</feature>
<dbReference type="AlphaFoldDB" id="A0A1V3JTA7"/>
<dbReference type="EMBL" id="MLHQ01000003">
    <property type="protein sequence ID" value="OOF60029.1"/>
    <property type="molecule type" value="Genomic_DNA"/>
</dbReference>
<dbReference type="InterPro" id="IPR005598">
    <property type="entry name" value="ATP_synth_I"/>
</dbReference>
<keyword evidence="3 6" id="KW-0812">Transmembrane</keyword>
<evidence type="ECO:0000313" key="7">
    <source>
        <dbReference type="EMBL" id="OOF60029.1"/>
    </source>
</evidence>
<feature type="transmembrane region" description="Helical" evidence="6">
    <location>
        <begin position="100"/>
        <end position="119"/>
    </location>
</feature>
<evidence type="ECO:0000313" key="8">
    <source>
        <dbReference type="Proteomes" id="UP000188602"/>
    </source>
</evidence>
<sequence length="122" mass="14373">MSRIIQQAKTQYRKAIQIEVVIMLLFACFFAFWQIKNALDFLLGFLSALIPFGVFVYIVFYRNLPAKLTALYKGEAIKFVLTMLFIIASFKWFFVTHFVIFFSGFFMALMLNNLVPFLLRRI</sequence>
<proteinExistence type="predicted"/>
<name>A0A1V3JTA7_9PAST</name>